<gene>
    <name evidence="1" type="ORF">F8172_10435</name>
</gene>
<reference evidence="1 2" key="1">
    <citation type="submission" date="2019-10" db="EMBL/GenBank/DDBJ databases">
        <title>Bacillus from the desert of Cuatro Cinegas, Coahuila.</title>
        <authorList>
            <person name="Olmedo-Alvarez G."/>
            <person name="Saldana S."/>
            <person name="Barcelo D."/>
        </authorList>
    </citation>
    <scope>NUCLEOTIDE SEQUENCE [LARGE SCALE GENOMIC DNA]</scope>
    <source>
        <strain evidence="1 2">CH417_13T</strain>
    </source>
</reference>
<proteinExistence type="predicted"/>
<evidence type="ECO:0000313" key="1">
    <source>
        <dbReference type="EMBL" id="KAB2397474.1"/>
    </source>
</evidence>
<protein>
    <submittedName>
        <fullName evidence="1">Uncharacterized protein</fullName>
    </submittedName>
</protein>
<dbReference type="AlphaFoldDB" id="A0A9W7QHZ6"/>
<dbReference type="RefSeq" id="WP_151522714.1">
    <property type="nucleotide sequence ID" value="NZ_WBPL01000007.1"/>
</dbReference>
<sequence length="85" mass="10081">MKVLLDFSKSGTEIGMDNMQIWLVLEGLNYLIQGDKRFFNDKEELENNVKYIRDYLNTYGKNALFQNKWTKHDAKRYLAILSKIS</sequence>
<name>A0A9W7QHZ6_BACCE</name>
<comment type="caution">
    <text evidence="1">The sequence shown here is derived from an EMBL/GenBank/DDBJ whole genome shotgun (WGS) entry which is preliminary data.</text>
</comment>
<organism evidence="1 2">
    <name type="scientific">Bacillus cereus</name>
    <dbReference type="NCBI Taxonomy" id="1396"/>
    <lineage>
        <taxon>Bacteria</taxon>
        <taxon>Bacillati</taxon>
        <taxon>Bacillota</taxon>
        <taxon>Bacilli</taxon>
        <taxon>Bacillales</taxon>
        <taxon>Bacillaceae</taxon>
        <taxon>Bacillus</taxon>
        <taxon>Bacillus cereus group</taxon>
    </lineage>
</organism>
<dbReference type="EMBL" id="WBPP01000011">
    <property type="protein sequence ID" value="KAB2397474.1"/>
    <property type="molecule type" value="Genomic_DNA"/>
</dbReference>
<dbReference type="Proteomes" id="UP000475765">
    <property type="component" value="Unassembled WGS sequence"/>
</dbReference>
<evidence type="ECO:0000313" key="2">
    <source>
        <dbReference type="Proteomes" id="UP000475765"/>
    </source>
</evidence>
<accession>A0A9W7QHZ6</accession>